<proteinExistence type="predicted"/>
<comment type="caution">
    <text evidence="1">The sequence shown here is derived from an EMBL/GenBank/DDBJ whole genome shotgun (WGS) entry which is preliminary data.</text>
</comment>
<protein>
    <submittedName>
        <fullName evidence="1">Uncharacterized protein</fullName>
    </submittedName>
</protein>
<sequence length="59" mass="6489">MILTDDRLFEDISILVRAGLLIATMQVVVEPLGGLPLPGLVVEEVTQLGWLVIRSKTKM</sequence>
<dbReference type="Proteomes" id="UP001184230">
    <property type="component" value="Unassembled WGS sequence"/>
</dbReference>
<dbReference type="EMBL" id="JAVDRF010000013">
    <property type="protein sequence ID" value="MDR6539031.1"/>
    <property type="molecule type" value="Genomic_DNA"/>
</dbReference>
<keyword evidence="2" id="KW-1185">Reference proteome</keyword>
<evidence type="ECO:0000313" key="2">
    <source>
        <dbReference type="Proteomes" id="UP001184230"/>
    </source>
</evidence>
<name>A0ABU1NKT8_9BURK</name>
<evidence type="ECO:0000313" key="1">
    <source>
        <dbReference type="EMBL" id="MDR6539031.1"/>
    </source>
</evidence>
<gene>
    <name evidence="1" type="ORF">J2739_004826</name>
</gene>
<organism evidence="1 2">
    <name type="scientific">Variovorax soli</name>
    <dbReference type="NCBI Taxonomy" id="376815"/>
    <lineage>
        <taxon>Bacteria</taxon>
        <taxon>Pseudomonadati</taxon>
        <taxon>Pseudomonadota</taxon>
        <taxon>Betaproteobacteria</taxon>
        <taxon>Burkholderiales</taxon>
        <taxon>Comamonadaceae</taxon>
        <taxon>Variovorax</taxon>
    </lineage>
</organism>
<reference evidence="1 2" key="1">
    <citation type="submission" date="2023-07" db="EMBL/GenBank/DDBJ databases">
        <title>Sorghum-associated microbial communities from plants grown in Nebraska, USA.</title>
        <authorList>
            <person name="Schachtman D."/>
        </authorList>
    </citation>
    <scope>NUCLEOTIDE SEQUENCE [LARGE SCALE GENOMIC DNA]</scope>
    <source>
        <strain evidence="1 2">DS1781</strain>
    </source>
</reference>
<accession>A0ABU1NKT8</accession>